<evidence type="ECO:0000313" key="2">
    <source>
        <dbReference type="Proteomes" id="UP000184063"/>
    </source>
</evidence>
<name>A0A1M3T1D0_ASPLC</name>
<proteinExistence type="predicted"/>
<accession>A0A1M3T1D0</accession>
<dbReference type="Proteomes" id="UP000184063">
    <property type="component" value="Unassembled WGS sequence"/>
</dbReference>
<reference evidence="2" key="1">
    <citation type="journal article" date="2017" name="Genome Biol.">
        <title>Comparative genomics reveals high biological diversity and specific adaptations in the industrially and medically important fungal genus Aspergillus.</title>
        <authorList>
            <person name="de Vries R.P."/>
            <person name="Riley R."/>
            <person name="Wiebenga A."/>
            <person name="Aguilar-Osorio G."/>
            <person name="Amillis S."/>
            <person name="Uchima C.A."/>
            <person name="Anderluh G."/>
            <person name="Asadollahi M."/>
            <person name="Askin M."/>
            <person name="Barry K."/>
            <person name="Battaglia E."/>
            <person name="Bayram O."/>
            <person name="Benocci T."/>
            <person name="Braus-Stromeyer S.A."/>
            <person name="Caldana C."/>
            <person name="Canovas D."/>
            <person name="Cerqueira G.C."/>
            <person name="Chen F."/>
            <person name="Chen W."/>
            <person name="Choi C."/>
            <person name="Clum A."/>
            <person name="Dos Santos R.A."/>
            <person name="Damasio A.R."/>
            <person name="Diallinas G."/>
            <person name="Emri T."/>
            <person name="Fekete E."/>
            <person name="Flipphi M."/>
            <person name="Freyberg S."/>
            <person name="Gallo A."/>
            <person name="Gournas C."/>
            <person name="Habgood R."/>
            <person name="Hainaut M."/>
            <person name="Harispe M.L."/>
            <person name="Henrissat B."/>
            <person name="Hilden K.S."/>
            <person name="Hope R."/>
            <person name="Hossain A."/>
            <person name="Karabika E."/>
            <person name="Karaffa L."/>
            <person name="Karanyi Z."/>
            <person name="Krasevec N."/>
            <person name="Kuo A."/>
            <person name="Kusch H."/>
            <person name="LaButti K."/>
            <person name="Lagendijk E.L."/>
            <person name="Lapidus A."/>
            <person name="Levasseur A."/>
            <person name="Lindquist E."/>
            <person name="Lipzen A."/>
            <person name="Logrieco A.F."/>
            <person name="MacCabe A."/>
            <person name="Maekelae M.R."/>
            <person name="Malavazi I."/>
            <person name="Melin P."/>
            <person name="Meyer V."/>
            <person name="Mielnichuk N."/>
            <person name="Miskei M."/>
            <person name="Molnar A.P."/>
            <person name="Mule G."/>
            <person name="Ngan C.Y."/>
            <person name="Orejas M."/>
            <person name="Orosz E."/>
            <person name="Ouedraogo J.P."/>
            <person name="Overkamp K.M."/>
            <person name="Park H.-S."/>
            <person name="Perrone G."/>
            <person name="Piumi F."/>
            <person name="Punt P.J."/>
            <person name="Ram A.F."/>
            <person name="Ramon A."/>
            <person name="Rauscher S."/>
            <person name="Record E."/>
            <person name="Riano-Pachon D.M."/>
            <person name="Robert V."/>
            <person name="Roehrig J."/>
            <person name="Ruller R."/>
            <person name="Salamov A."/>
            <person name="Salih N.S."/>
            <person name="Samson R.A."/>
            <person name="Sandor E."/>
            <person name="Sanguinetti M."/>
            <person name="Schuetze T."/>
            <person name="Sepcic K."/>
            <person name="Shelest E."/>
            <person name="Sherlock G."/>
            <person name="Sophianopoulou V."/>
            <person name="Squina F.M."/>
            <person name="Sun H."/>
            <person name="Susca A."/>
            <person name="Todd R.B."/>
            <person name="Tsang A."/>
            <person name="Unkles S.E."/>
            <person name="van de Wiele N."/>
            <person name="van Rossen-Uffink D."/>
            <person name="Oliveira J.V."/>
            <person name="Vesth T.C."/>
            <person name="Visser J."/>
            <person name="Yu J.-H."/>
            <person name="Zhou M."/>
            <person name="Andersen M.R."/>
            <person name="Archer D.B."/>
            <person name="Baker S.E."/>
            <person name="Benoit I."/>
            <person name="Brakhage A.A."/>
            <person name="Braus G.H."/>
            <person name="Fischer R."/>
            <person name="Frisvad J.C."/>
            <person name="Goldman G.H."/>
            <person name="Houbraken J."/>
            <person name="Oakley B."/>
            <person name="Pocsi I."/>
            <person name="Scazzocchio C."/>
            <person name="Seiboth B."/>
            <person name="vanKuyk P.A."/>
            <person name="Wortman J."/>
            <person name="Dyer P.S."/>
            <person name="Grigoriev I.V."/>
        </authorList>
    </citation>
    <scope>NUCLEOTIDE SEQUENCE [LARGE SCALE GENOMIC DNA]</scope>
    <source>
        <strain evidence="2">CBS 106.47</strain>
    </source>
</reference>
<gene>
    <name evidence="1" type="ORF">ASPFODRAFT_704797</name>
</gene>
<dbReference type="EMBL" id="KV878254">
    <property type="protein sequence ID" value="OJZ80531.1"/>
    <property type="molecule type" value="Genomic_DNA"/>
</dbReference>
<organism evidence="1 2">
    <name type="scientific">Aspergillus luchuensis (strain CBS 106.47)</name>
    <dbReference type="NCBI Taxonomy" id="1137211"/>
    <lineage>
        <taxon>Eukaryota</taxon>
        <taxon>Fungi</taxon>
        <taxon>Dikarya</taxon>
        <taxon>Ascomycota</taxon>
        <taxon>Pezizomycotina</taxon>
        <taxon>Eurotiomycetes</taxon>
        <taxon>Eurotiomycetidae</taxon>
        <taxon>Eurotiales</taxon>
        <taxon>Aspergillaceae</taxon>
        <taxon>Aspergillus</taxon>
        <taxon>Aspergillus subgen. Circumdati</taxon>
    </lineage>
</organism>
<protein>
    <submittedName>
        <fullName evidence="1">Uncharacterized protein</fullName>
    </submittedName>
</protein>
<dbReference type="AlphaFoldDB" id="A0A1M3T1D0"/>
<sequence>MGGIVVPHWGQATQYFRPGSYGSTCHSVLDGMRYRFTFQCPPKNYDTTVGYSWYDSMTSMLGFDGSFWRLGGGYGKSNCCAHCHYTSPTKLECCLKSKL</sequence>
<dbReference type="VEuPathDB" id="FungiDB:ASPFODRAFT_704797"/>
<evidence type="ECO:0000313" key="1">
    <source>
        <dbReference type="EMBL" id="OJZ80531.1"/>
    </source>
</evidence>